<evidence type="ECO:0000256" key="4">
    <source>
        <dbReference type="ARBA" id="ARBA00022603"/>
    </source>
</evidence>
<evidence type="ECO:0000259" key="11">
    <source>
        <dbReference type="Pfam" id="PF02870"/>
    </source>
</evidence>
<organism evidence="12 13">
    <name type="scientific">Atopococcus tabaci</name>
    <dbReference type="NCBI Taxonomy" id="269774"/>
    <lineage>
        <taxon>Bacteria</taxon>
        <taxon>Bacillati</taxon>
        <taxon>Bacillota</taxon>
        <taxon>Bacilli</taxon>
        <taxon>Lactobacillales</taxon>
        <taxon>Carnobacteriaceae</taxon>
        <taxon>Atopococcus</taxon>
    </lineage>
</organism>
<comment type="caution">
    <text evidence="12">The sequence shown here is derived from an EMBL/GenBank/DDBJ whole genome shotgun (WGS) entry which is preliminary data.</text>
</comment>
<dbReference type="InterPro" id="IPR023546">
    <property type="entry name" value="MGMT"/>
</dbReference>
<dbReference type="HAMAP" id="MF_00772">
    <property type="entry name" value="OGT"/>
    <property type="match status" value="1"/>
</dbReference>
<dbReference type="Gene3D" id="3.30.160.70">
    <property type="entry name" value="Methylated DNA-protein cysteine methyltransferase domain"/>
    <property type="match status" value="1"/>
</dbReference>
<dbReference type="NCBIfam" id="TIGR00589">
    <property type="entry name" value="ogt"/>
    <property type="match status" value="1"/>
</dbReference>
<dbReference type="InterPro" id="IPR036388">
    <property type="entry name" value="WH-like_DNA-bd_sf"/>
</dbReference>
<protein>
    <recommendedName>
        <fullName evidence="9">Methylated-DNA--protein-cysteine methyltransferase</fullName>
        <ecNumber evidence="9">2.1.1.63</ecNumber>
    </recommendedName>
    <alternativeName>
        <fullName evidence="9">6-O-methylguanine-DNA methyltransferase</fullName>
        <shortName evidence="9">MGMT</shortName>
    </alternativeName>
    <alternativeName>
        <fullName evidence="9">O-6-methylguanine-DNA-alkyltransferase</fullName>
    </alternativeName>
</protein>
<dbReference type="FunFam" id="1.10.10.10:FF:000214">
    <property type="entry name" value="Methylated-DNA--protein-cysteine methyltransferase"/>
    <property type="match status" value="1"/>
</dbReference>
<dbReference type="PANTHER" id="PTHR10815">
    <property type="entry name" value="METHYLATED-DNA--PROTEIN-CYSTEINE METHYLTRANSFERASE"/>
    <property type="match status" value="1"/>
</dbReference>
<comment type="catalytic activity">
    <reaction evidence="8 9">
        <text>a 6-O-methyl-2'-deoxyguanosine in DNA + L-cysteinyl-[protein] = S-methyl-L-cysteinyl-[protein] + a 2'-deoxyguanosine in DNA</text>
        <dbReference type="Rhea" id="RHEA:24000"/>
        <dbReference type="Rhea" id="RHEA-COMP:10131"/>
        <dbReference type="Rhea" id="RHEA-COMP:10132"/>
        <dbReference type="Rhea" id="RHEA-COMP:11367"/>
        <dbReference type="Rhea" id="RHEA-COMP:11368"/>
        <dbReference type="ChEBI" id="CHEBI:29950"/>
        <dbReference type="ChEBI" id="CHEBI:82612"/>
        <dbReference type="ChEBI" id="CHEBI:85445"/>
        <dbReference type="ChEBI" id="CHEBI:85448"/>
        <dbReference type="EC" id="2.1.1.63"/>
    </reaction>
</comment>
<dbReference type="AlphaFoldDB" id="A0AA43UC28"/>
<dbReference type="InterPro" id="IPR036217">
    <property type="entry name" value="MethylDNA_cys_MeTrfase_DNAb"/>
</dbReference>
<evidence type="ECO:0000256" key="2">
    <source>
        <dbReference type="ARBA" id="ARBA00008711"/>
    </source>
</evidence>
<sequence>MKRKVFSTPIGWIKITEDQGSLVKLELLKHKEDHSQDSLLLKEAEKQLKSYLKGDLKKFNLPVKFNGTDFQEKVWKDLQTIPYGQTRSYKQVAQRICNEKASRAVGGANNKNPLPIIVPCHRVVGSSGNLIGYRLGLSIKKELLALEGIEL</sequence>
<dbReference type="InterPro" id="IPR036631">
    <property type="entry name" value="MGMT_N_sf"/>
</dbReference>
<evidence type="ECO:0000256" key="5">
    <source>
        <dbReference type="ARBA" id="ARBA00022679"/>
    </source>
</evidence>
<feature type="active site" description="Nucleophile; methyl group acceptor" evidence="9">
    <location>
        <position position="120"/>
    </location>
</feature>
<dbReference type="InterPro" id="IPR001497">
    <property type="entry name" value="MethylDNA_cys_MeTrfase_AS"/>
</dbReference>
<evidence type="ECO:0000313" key="13">
    <source>
        <dbReference type="Proteomes" id="UP001171751"/>
    </source>
</evidence>
<dbReference type="PANTHER" id="PTHR10815:SF5">
    <property type="entry name" value="METHYLATED-DNA--PROTEIN-CYSTEINE METHYLTRANSFERASE"/>
    <property type="match status" value="1"/>
</dbReference>
<comment type="similarity">
    <text evidence="2 9">Belongs to the MGMT family.</text>
</comment>
<accession>A0AA43UC28</accession>
<proteinExistence type="inferred from homology"/>
<comment type="subcellular location">
    <subcellularLocation>
        <location evidence="9">Cytoplasm</location>
    </subcellularLocation>
</comment>
<feature type="domain" description="Methylated-DNA-[protein]-cysteine S-methyltransferase DNA binding" evidence="10">
    <location>
        <begin position="69"/>
        <end position="149"/>
    </location>
</feature>
<dbReference type="Pfam" id="PF01035">
    <property type="entry name" value="DNA_binding_1"/>
    <property type="match status" value="1"/>
</dbReference>
<evidence type="ECO:0000256" key="6">
    <source>
        <dbReference type="ARBA" id="ARBA00022763"/>
    </source>
</evidence>
<dbReference type="Proteomes" id="UP001171751">
    <property type="component" value="Unassembled WGS sequence"/>
</dbReference>
<dbReference type="CDD" id="cd06445">
    <property type="entry name" value="ATase"/>
    <property type="match status" value="1"/>
</dbReference>
<evidence type="ECO:0000259" key="10">
    <source>
        <dbReference type="Pfam" id="PF01035"/>
    </source>
</evidence>
<dbReference type="InterPro" id="IPR008332">
    <property type="entry name" value="MethylG_MeTrfase_N"/>
</dbReference>
<evidence type="ECO:0000256" key="7">
    <source>
        <dbReference type="ARBA" id="ARBA00023204"/>
    </source>
</evidence>
<evidence type="ECO:0000256" key="8">
    <source>
        <dbReference type="ARBA" id="ARBA00049348"/>
    </source>
</evidence>
<dbReference type="GO" id="GO:0005737">
    <property type="term" value="C:cytoplasm"/>
    <property type="evidence" value="ECO:0007669"/>
    <property type="project" value="UniProtKB-SubCell"/>
</dbReference>
<feature type="domain" description="Methylguanine DNA methyltransferase ribonuclease-like" evidence="11">
    <location>
        <begin position="1"/>
        <end position="64"/>
    </location>
</feature>
<comment type="miscellaneous">
    <text evidence="9">This enzyme catalyzes only one turnover and therefore is not strictly catalytic. According to one definition, an enzyme is a biocatalyst that acts repeatedly and over many reaction cycles.</text>
</comment>
<evidence type="ECO:0000256" key="9">
    <source>
        <dbReference type="HAMAP-Rule" id="MF_00772"/>
    </source>
</evidence>
<comment type="function">
    <text evidence="9">Involved in the cellular defense against the biological effects of O6-methylguanine (O6-MeG) and O4-methylthymine (O4-MeT) in DNA. Repairs the methylated nucleobase in DNA by stoichiometrically transferring the methyl group to a cysteine residue in the enzyme. This is a suicide reaction: the enzyme is irreversibly inactivated.</text>
</comment>
<gene>
    <name evidence="12" type="ORF">Q4F26_02675</name>
</gene>
<keyword evidence="7 9" id="KW-0234">DNA repair</keyword>
<keyword evidence="5 9" id="KW-0808">Transferase</keyword>
<comment type="catalytic activity">
    <reaction evidence="1 9">
        <text>a 4-O-methyl-thymidine in DNA + L-cysteinyl-[protein] = a thymidine in DNA + S-methyl-L-cysteinyl-[protein]</text>
        <dbReference type="Rhea" id="RHEA:53428"/>
        <dbReference type="Rhea" id="RHEA-COMP:10131"/>
        <dbReference type="Rhea" id="RHEA-COMP:10132"/>
        <dbReference type="Rhea" id="RHEA-COMP:13555"/>
        <dbReference type="Rhea" id="RHEA-COMP:13556"/>
        <dbReference type="ChEBI" id="CHEBI:29950"/>
        <dbReference type="ChEBI" id="CHEBI:82612"/>
        <dbReference type="ChEBI" id="CHEBI:137386"/>
        <dbReference type="ChEBI" id="CHEBI:137387"/>
        <dbReference type="EC" id="2.1.1.63"/>
    </reaction>
</comment>
<evidence type="ECO:0000313" key="12">
    <source>
        <dbReference type="EMBL" id="MDO5457223.1"/>
    </source>
</evidence>
<keyword evidence="6 9" id="KW-0227">DNA damage</keyword>
<reference evidence="12" key="1">
    <citation type="submission" date="2023-07" db="EMBL/GenBank/DDBJ databases">
        <title>Between Cages and Wild: Unraveling the Impact of Captivity on Animal Microbiomes and Antimicrobial Resistance.</title>
        <authorList>
            <person name="Schmartz G.P."/>
            <person name="Rehner J."/>
            <person name="Schuff M.J."/>
            <person name="Becker S.L."/>
            <person name="Kravczyk M."/>
            <person name="Gurevich A."/>
            <person name="Francke R."/>
            <person name="Mueller R."/>
            <person name="Keller V."/>
            <person name="Keller A."/>
        </authorList>
    </citation>
    <scope>NUCLEOTIDE SEQUENCE</scope>
    <source>
        <strain evidence="12">S39M_St_73</strain>
    </source>
</reference>
<keyword evidence="3 9" id="KW-0963">Cytoplasm</keyword>
<dbReference type="Pfam" id="PF02870">
    <property type="entry name" value="Methyltransf_1N"/>
    <property type="match status" value="1"/>
</dbReference>
<evidence type="ECO:0000256" key="3">
    <source>
        <dbReference type="ARBA" id="ARBA00022490"/>
    </source>
</evidence>
<name>A0AA43UC28_9LACT</name>
<dbReference type="GO" id="GO:0032259">
    <property type="term" value="P:methylation"/>
    <property type="evidence" value="ECO:0007669"/>
    <property type="project" value="UniProtKB-KW"/>
</dbReference>
<dbReference type="PROSITE" id="PS00374">
    <property type="entry name" value="MGMT"/>
    <property type="match status" value="1"/>
</dbReference>
<dbReference type="EMBL" id="JAUNQW010000007">
    <property type="protein sequence ID" value="MDO5457223.1"/>
    <property type="molecule type" value="Genomic_DNA"/>
</dbReference>
<dbReference type="SUPFAM" id="SSF53155">
    <property type="entry name" value="Methylated DNA-protein cysteine methyltransferase domain"/>
    <property type="match status" value="1"/>
</dbReference>
<evidence type="ECO:0000256" key="1">
    <source>
        <dbReference type="ARBA" id="ARBA00001286"/>
    </source>
</evidence>
<dbReference type="Gene3D" id="1.10.10.10">
    <property type="entry name" value="Winged helix-like DNA-binding domain superfamily/Winged helix DNA-binding domain"/>
    <property type="match status" value="1"/>
</dbReference>
<keyword evidence="13" id="KW-1185">Reference proteome</keyword>
<keyword evidence="4 9" id="KW-0489">Methyltransferase</keyword>
<dbReference type="GO" id="GO:0006307">
    <property type="term" value="P:DNA alkylation repair"/>
    <property type="evidence" value="ECO:0007669"/>
    <property type="project" value="UniProtKB-UniRule"/>
</dbReference>
<dbReference type="GO" id="GO:0003908">
    <property type="term" value="F:methylated-DNA-[protein]-cysteine S-methyltransferase activity"/>
    <property type="evidence" value="ECO:0007669"/>
    <property type="project" value="UniProtKB-UniRule"/>
</dbReference>
<dbReference type="InterPro" id="IPR014048">
    <property type="entry name" value="MethylDNA_cys_MeTrfase_DNA-bd"/>
</dbReference>
<dbReference type="EC" id="2.1.1.63" evidence="9"/>
<dbReference type="SUPFAM" id="SSF46767">
    <property type="entry name" value="Methylated DNA-protein cysteine methyltransferase, C-terminal domain"/>
    <property type="match status" value="1"/>
</dbReference>